<dbReference type="GO" id="GO:0006397">
    <property type="term" value="P:mRNA processing"/>
    <property type="evidence" value="ECO:0007669"/>
    <property type="project" value="UniProtKB-KW"/>
</dbReference>
<dbReference type="PANTHER" id="PTHR12272">
    <property type="entry name" value="DEADENYLATION COMPLEX SUBUNIT PAN3"/>
    <property type="match status" value="1"/>
</dbReference>
<dbReference type="PROSITE" id="PS50103">
    <property type="entry name" value="ZF_C3H1"/>
    <property type="match status" value="1"/>
</dbReference>
<dbReference type="Gene3D" id="1.10.287.3700">
    <property type="match status" value="1"/>
</dbReference>
<feature type="compositionally biased region" description="Polar residues" evidence="18">
    <location>
        <begin position="234"/>
        <end position="251"/>
    </location>
</feature>
<accession>A0A674DSI8</accession>
<evidence type="ECO:0000256" key="16">
    <source>
        <dbReference type="HAMAP-Rule" id="MF_03181"/>
    </source>
</evidence>
<dbReference type="Ensembl" id="ENSSTUT00000106024.1">
    <property type="protein sequence ID" value="ENSSTUP00000098775.1"/>
    <property type="gene ID" value="ENSSTUG00000044065.1"/>
</dbReference>
<dbReference type="HAMAP" id="MF_03181">
    <property type="entry name" value="PAN3"/>
    <property type="match status" value="1"/>
</dbReference>
<feature type="region of interest" description="Knob domain" evidence="16">
    <location>
        <begin position="680"/>
        <end position="799"/>
    </location>
</feature>
<dbReference type="SUPFAM" id="SSF56112">
    <property type="entry name" value="Protein kinase-like (PK-like)"/>
    <property type="match status" value="1"/>
</dbReference>
<dbReference type="GeneTree" id="ENSGT00390000001504"/>
<evidence type="ECO:0000256" key="4">
    <source>
        <dbReference type="ARBA" id="ARBA00022664"/>
    </source>
</evidence>
<dbReference type="GO" id="GO:0005634">
    <property type="term" value="C:nucleus"/>
    <property type="evidence" value="ECO:0007669"/>
    <property type="project" value="UniProtKB-SubCell"/>
</dbReference>
<feature type="binding site" evidence="16">
    <location>
        <position position="412"/>
    </location>
    <ligand>
        <name>ATP</name>
        <dbReference type="ChEBI" id="CHEBI:30616"/>
    </ligand>
</feature>
<evidence type="ECO:0000256" key="3">
    <source>
        <dbReference type="ARBA" id="ARBA00022490"/>
    </source>
</evidence>
<dbReference type="GO" id="GO:0005524">
    <property type="term" value="F:ATP binding"/>
    <property type="evidence" value="ECO:0007669"/>
    <property type="project" value="UniProtKB-UniRule"/>
</dbReference>
<dbReference type="PANTHER" id="PTHR12272:SF11">
    <property type="entry name" value="PAN2-PAN3 DEADENYLATION COMPLEX SUBUNIT PAN3"/>
    <property type="match status" value="1"/>
</dbReference>
<evidence type="ECO:0000256" key="13">
    <source>
        <dbReference type="ARBA" id="ARBA00059771"/>
    </source>
</evidence>
<comment type="subcellular location">
    <subcellularLocation>
        <location evidence="2 16">Cytoplasm</location>
        <location evidence="2 16">P-body</location>
    </subcellularLocation>
    <subcellularLocation>
        <location evidence="1">Nucleus</location>
    </subcellularLocation>
</comment>
<evidence type="ECO:0000313" key="21">
    <source>
        <dbReference type="Proteomes" id="UP000472277"/>
    </source>
</evidence>
<dbReference type="FunFam" id="1.10.510.10:FF:000168">
    <property type="entry name" value="PAN2-PAN3 deadenylation complex subunit PAN3"/>
    <property type="match status" value="1"/>
</dbReference>
<dbReference type="SUPFAM" id="SSF90229">
    <property type="entry name" value="CCCH zinc finger"/>
    <property type="match status" value="1"/>
</dbReference>
<evidence type="ECO:0000313" key="20">
    <source>
        <dbReference type="Ensembl" id="ENSSTUP00000098775.1"/>
    </source>
</evidence>
<reference evidence="20" key="1">
    <citation type="submission" date="2025-08" db="UniProtKB">
        <authorList>
            <consortium name="Ensembl"/>
        </authorList>
    </citation>
    <scope>IDENTIFICATION</scope>
</reference>
<evidence type="ECO:0000256" key="17">
    <source>
        <dbReference type="PROSITE-ProRule" id="PRU00723"/>
    </source>
</evidence>
<dbReference type="GO" id="GO:0010606">
    <property type="term" value="P:positive regulation of cytoplasmic mRNA processing body assembly"/>
    <property type="evidence" value="ECO:0007669"/>
    <property type="project" value="UniProtKB-UniRule"/>
</dbReference>
<dbReference type="FunFam" id="1.10.287.3700:FF:000001">
    <property type="entry name" value="PAN2-PAN3 deadenylation complex subunit PAN3"/>
    <property type="match status" value="1"/>
</dbReference>
<keyword evidence="21" id="KW-1185">Reference proteome</keyword>
<evidence type="ECO:0000256" key="11">
    <source>
        <dbReference type="ARBA" id="ARBA00056692"/>
    </source>
</evidence>
<dbReference type="InterPro" id="IPR000571">
    <property type="entry name" value="Znf_CCCH"/>
</dbReference>
<feature type="zinc finger region" description="C3H1-type" evidence="17">
    <location>
        <begin position="20"/>
        <end position="47"/>
    </location>
</feature>
<keyword evidence="9 16" id="KW-0067">ATP-binding</keyword>
<comment type="function">
    <text evidence="12">Decreases PAN2-mediated deadenylation, possibly by preventing progression into the second CCR4-NOT mediated stage of biphasic deadenylation. Has a significant effect on mRNA stability, generally stabilizing a subset of the transcriptome. Stabilizes mRNAs degraded by the AU-rich element (ARE)-mediated mRNA decay pathway but promotes degradation of mRNAs by the microRNA-mediated pathway. Its activity influences mRNP remodeling, specifically reducing formation of a subset of P-bodies containing GW220, an isoform of TNRC6A.</text>
</comment>
<comment type="caution">
    <text evidence="16">Lacks conserved residue(s) required for the propagation of feature annotation.</text>
</comment>
<proteinExistence type="inferred from homology"/>
<dbReference type="InterPro" id="IPR011009">
    <property type="entry name" value="Kinase-like_dom_sf"/>
</dbReference>
<keyword evidence="10 16" id="KW-0175">Coiled coil</keyword>
<protein>
    <recommendedName>
        <fullName evidence="16">PAN2-PAN3 deadenylation complex subunit PAN3</fullName>
    </recommendedName>
    <alternativeName>
        <fullName evidence="16">PAB1P-dependent poly(A)-specific ribonuclease</fullName>
    </alternativeName>
    <alternativeName>
        <fullName evidence="16">Poly(A)-nuclease deadenylation complex subunit 3</fullName>
        <shortName evidence="16">PAN deadenylation complex subunit 3</shortName>
    </alternativeName>
</protein>
<dbReference type="Gene3D" id="4.10.1000.10">
    <property type="entry name" value="Zinc finger, CCCH-type"/>
    <property type="match status" value="1"/>
</dbReference>
<feature type="binding site" evidence="16">
    <location>
        <begin position="535"/>
        <end position="536"/>
    </location>
    <ligand>
        <name>ATP</name>
        <dbReference type="ChEBI" id="CHEBI:30616"/>
    </ligand>
</feature>
<keyword evidence="8 17" id="KW-0862">Zinc</keyword>
<dbReference type="Proteomes" id="UP000472277">
    <property type="component" value="Chromosome 6"/>
</dbReference>
<comment type="function">
    <text evidence="11">Enhances PAN2 deadenylase activity and has an extensive effect on mRNA stability, generally enhancing mRNA decay across the transcriptome by multiple pathways, including the AU-rich element (ARE)-mediated pathway, microRNA-mediated pathway and the nonsense-mediated pathway (NMD). Its activity is required for efficient P-body formation. May be involved in regulating mRNAs of genes involved in cell cycle progression and cell proliferation.</text>
</comment>
<gene>
    <name evidence="16 20" type="primary">PAN3</name>
</gene>
<keyword evidence="5 17" id="KW-0479">Metal-binding</keyword>
<keyword evidence="4 16" id="KW-0507">mRNA processing</keyword>
<sequence>MNSGLPASAAPLGGVGIPCVKVKFCRYYAKDKTCFYGDECQFLHEEPSMASMSLHSGTSPVPLSMSGGAVTYPLSAPPACPVGVPNVPKKGDSLGPAGTALEGQMLTIPGMEGGTLSDANLTNSYFSSSFIGVNGFGSPAESKYSIMQSSFPLPLCPLPDPGNSPMSSLFSDFGALSISQRRKGPNPTANEFIPKGVPRMATMVQSSGPAFPSPLFPHLGLSSSTALAPGMSLSAGSTPLHSPKITPQTSPAPRRRSHTPNPNNPNPANYMVPTSVSDQGAHIIQKETVGGTTYFYTDNTPAPMAGMVFPTYHIYPPTAPHVAYMQPKANAPSFFMADELRQELINRHLITMAQLDQSENTGVPSEVDSYHSLFPLEPVPPPNRLQKNSNFSYITSCYKAVNSKDDLPYCLRRIHGFRLVNTKCMMLVDMWKKIQHSNSVTLREVFTTKAFGDHSLVFSYDFHAGAETMFSRHFNDPAADSYFTKRKWGQHEPPPPRQHAGLLPESLIWAYIVQLSSALRTIHTAGLACRVMDPSKILITGKTRLRVNCVGVFDVLTFDNSQTNHVTLMPQYQQADLISLGKVVLALACNSLAGIQRENLQKAMELVSINYSSDLKNLILYLLTEQSRLRSVNDIMPMIGARFYTQLDASQMRNDVIEEDLAKEVQNGRLFRLLAKLGTINERPEFQKDHTWSETGDRYLLKLFRDHLFHQVTEAGTPWIDLSHIVSCLNKLDAGVPEKISLVSRDEKSVLVVTYSDLNLVVTGSSPLWWTTYSTAHYKYGTLLIQHIINSVNYKYSTL</sequence>
<comment type="domain">
    <text evidence="16">The N-terminal zinc finger binds to poly(A) RNA.</text>
</comment>
<evidence type="ECO:0000256" key="14">
    <source>
        <dbReference type="ARBA" id="ARBA00062386"/>
    </source>
</evidence>
<dbReference type="GO" id="GO:0008270">
    <property type="term" value="F:zinc ion binding"/>
    <property type="evidence" value="ECO:0007669"/>
    <property type="project" value="UniProtKB-KW"/>
</dbReference>
<evidence type="ECO:0000256" key="2">
    <source>
        <dbReference type="ARBA" id="ARBA00004201"/>
    </source>
</evidence>
<comment type="function">
    <text evidence="13">Regulatory subunit of the poly(A)-nuclease (PAN) deadenylation complex, one of two cytoplasmic mRNA deadenylases involved in general and miRNA-mediated mRNA turnover. PAN specifically shortens poly(A) tails of RNA and the activity is stimulated by poly(A)-binding protein (PABP). PAN deadenylation is followed by rapid degradation of the shortened mRNA tails by the CCR4-NOT complex. Deadenylated mRNAs are then degraded by two alternative mechanisms, namely exosome-mediated 3'-5' exonucleolytic degradation, or deadenylation-dependent mRNA decapping and subsequent 5'-3' exonucleolytic degradation by XRN1. PAN3 acts as a regulator for PAN activity, recruiting the catalytic subunit PAN2 to mRNA via its interaction with RNA and PABP, and to miRNA targets via its interaction with GW182 family proteins.</text>
</comment>
<keyword evidence="7 17" id="KW-0863">Zinc-finger</keyword>
<feature type="domain" description="C3H1-type" evidence="19">
    <location>
        <begin position="20"/>
        <end position="47"/>
    </location>
</feature>
<comment type="domain">
    <text evidence="16">The pseudokinase domain, the coiled-coil (CC), and C-terminal knob domain (CK) form a structural unit (PKC) that forms an extensive high-affinity interaction surface for PAN2.</text>
</comment>
<evidence type="ECO:0000256" key="1">
    <source>
        <dbReference type="ARBA" id="ARBA00004123"/>
    </source>
</evidence>
<dbReference type="InterPro" id="IPR041332">
    <property type="entry name" value="Pan3_CK"/>
</dbReference>
<dbReference type="GO" id="GO:0000932">
    <property type="term" value="C:P-body"/>
    <property type="evidence" value="ECO:0007669"/>
    <property type="project" value="UniProtKB-SubCell"/>
</dbReference>
<evidence type="ECO:0000256" key="8">
    <source>
        <dbReference type="ARBA" id="ARBA00022833"/>
    </source>
</evidence>
<comment type="subunit">
    <text evidence="14">Interacts with PAN2. Interacts (via N-terminus) with PABPC1 at lower efficiency than isoform 3.</text>
</comment>
<evidence type="ECO:0000256" key="10">
    <source>
        <dbReference type="ARBA" id="ARBA00023054"/>
    </source>
</evidence>
<dbReference type="GO" id="GO:0008143">
    <property type="term" value="F:poly(A) binding"/>
    <property type="evidence" value="ECO:0007669"/>
    <property type="project" value="TreeGrafter"/>
</dbReference>
<evidence type="ECO:0000256" key="6">
    <source>
        <dbReference type="ARBA" id="ARBA00022741"/>
    </source>
</evidence>
<keyword evidence="3 16" id="KW-0963">Cytoplasm</keyword>
<feature type="region of interest" description="Disordered" evidence="18">
    <location>
        <begin position="230"/>
        <end position="268"/>
    </location>
</feature>
<dbReference type="GO" id="GO:0031251">
    <property type="term" value="C:PAN complex"/>
    <property type="evidence" value="ECO:0007669"/>
    <property type="project" value="UniProtKB-UniRule"/>
</dbReference>
<dbReference type="InterPro" id="IPR036855">
    <property type="entry name" value="Znf_CCCH_sf"/>
</dbReference>
<evidence type="ECO:0000256" key="12">
    <source>
        <dbReference type="ARBA" id="ARBA00058968"/>
    </source>
</evidence>
<name>A0A674DSI8_SALTR</name>
<evidence type="ECO:0000256" key="18">
    <source>
        <dbReference type="SAM" id="MobiDB-lite"/>
    </source>
</evidence>
<dbReference type="AlphaFoldDB" id="A0A674DSI8"/>
<evidence type="ECO:0000256" key="7">
    <source>
        <dbReference type="ARBA" id="ARBA00022771"/>
    </source>
</evidence>
<evidence type="ECO:0000256" key="5">
    <source>
        <dbReference type="ARBA" id="ARBA00022723"/>
    </source>
</evidence>
<keyword evidence="6 16" id="KW-0547">Nucleotide-binding</keyword>
<comment type="similarity">
    <text evidence="16">Belongs to the protein kinase superfamily. PAN3 family.</text>
</comment>
<evidence type="ECO:0000256" key="9">
    <source>
        <dbReference type="ARBA" id="ARBA00022840"/>
    </source>
</evidence>
<comment type="subunit">
    <text evidence="15">Interacts with PAN2. Interacts (via N-terminus) with PABPC1 at higher efficiency than isoform 1.</text>
</comment>
<evidence type="ECO:0000259" key="19">
    <source>
        <dbReference type="PROSITE" id="PS50103"/>
    </source>
</evidence>
<feature type="binding site" evidence="16">
    <location>
        <begin position="461"/>
        <end position="468"/>
    </location>
    <ligand>
        <name>ATP</name>
        <dbReference type="ChEBI" id="CHEBI:30616"/>
    </ligand>
</feature>
<dbReference type="SMART" id="SM00356">
    <property type="entry name" value="ZnF_C3H1"/>
    <property type="match status" value="1"/>
</dbReference>
<dbReference type="Gene3D" id="1.10.510.10">
    <property type="entry name" value="Transferase(Phosphotransferase) domain 1"/>
    <property type="match status" value="1"/>
</dbReference>
<comment type="domain">
    <text evidence="16">Contains a pseudokinase domain. The protein kinase domain is predicted to be catalytically inactive because some of the residues important for catalytic activity are substituted and it lacks the equivalent of the binding site for a peptide substrate. However, it has retained an ATP-binding site and ATP-binding is required for mRNA degradation, stimulating the activity of the PAN2 nuclease in vitro. The nucleotide-binding site is juxtaposed to the RNase active site of PAN2 in the complex and may actually bind nucleosides of a poly(A) RNA rather than ATP, feeding the poly(A)-tail to the active site of the deadenylase and thus increasing the efficiency with which this distributive enzyme degrades oligo(A) RNAs.</text>
</comment>
<comment type="subunit">
    <text evidence="16">Homodimer. Forms a heterotrimer with a catalytic subunit PAN2 to form the poly(A)-nuclease (PAN) deadenylation complex. Interacts (via PAM-2 motif) with poly(A)-binding protein PABPC1 (via PABC domain), conferring substrate specificity of the enzyme complex. Interacts with the GW182 family proteins TNRC6A, TNRC6B and TNRC6C.</text>
</comment>
<dbReference type="Gene3D" id="1.20.5.5160">
    <property type="match status" value="1"/>
</dbReference>
<dbReference type="GO" id="GO:0000289">
    <property type="term" value="P:nuclear-transcribed mRNA poly(A) tail shortening"/>
    <property type="evidence" value="ECO:0007669"/>
    <property type="project" value="UniProtKB-UniRule"/>
</dbReference>
<dbReference type="FunFam" id="1.20.5.5160:FF:000001">
    <property type="entry name" value="PAN2-PAN3 deadenylation complex subunit PAN3"/>
    <property type="match status" value="1"/>
</dbReference>
<feature type="coiled-coil region" evidence="16">
    <location>
        <begin position="641"/>
        <end position="679"/>
    </location>
</feature>
<evidence type="ECO:0000256" key="15">
    <source>
        <dbReference type="ARBA" id="ARBA00064737"/>
    </source>
</evidence>
<comment type="function">
    <text evidence="16">Regulatory subunit of the poly(A)-nuclease (PAN) deadenylation complex, one of two cytoplasmic mRNA deadenylases involved in general and miRNA-mediated mRNA turnover. PAN specifically shortens poly(A) tails of RNA and the activity is stimulated by poly(A)-binding protein (PABP). PAN deadenylation is followed by rapid degradation of the shortened mRNA tails by the CCR4-NOT complex. Deadenylated mRNAs are then degraded by two alternative mechanisms, namely exosome-mediated 3'-5' exonucleolytic degradation, or deadenlyation-dependent mRNA decaping and subsequent 5'-3' exonucleolytic degradation by XRN1. PAN3 acts as a positive regulator for PAN activity, recruiting the catalytic subunit PAN2 to mRNA via its interaction with RNA and PABP, and to miRNA targets via its interaction with GW182 family proteins.</text>
</comment>
<reference evidence="20" key="2">
    <citation type="submission" date="2025-09" db="UniProtKB">
        <authorList>
            <consortium name="Ensembl"/>
        </authorList>
    </citation>
    <scope>IDENTIFICATION</scope>
</reference>
<dbReference type="InterPro" id="IPR030844">
    <property type="entry name" value="PAN3"/>
</dbReference>
<dbReference type="Pfam" id="PF18101">
    <property type="entry name" value="Pan3_CK"/>
    <property type="match status" value="1"/>
</dbReference>
<organism evidence="20 21">
    <name type="scientific">Salmo trutta</name>
    <name type="common">Brown trout</name>
    <dbReference type="NCBI Taxonomy" id="8032"/>
    <lineage>
        <taxon>Eukaryota</taxon>
        <taxon>Metazoa</taxon>
        <taxon>Chordata</taxon>
        <taxon>Craniata</taxon>
        <taxon>Vertebrata</taxon>
        <taxon>Euteleostomi</taxon>
        <taxon>Actinopterygii</taxon>
        <taxon>Neopterygii</taxon>
        <taxon>Teleostei</taxon>
        <taxon>Protacanthopterygii</taxon>
        <taxon>Salmoniformes</taxon>
        <taxon>Salmonidae</taxon>
        <taxon>Salmoninae</taxon>
        <taxon>Salmo</taxon>
    </lineage>
</organism>